<evidence type="ECO:0000256" key="2">
    <source>
        <dbReference type="RuleBase" id="RU363044"/>
    </source>
</evidence>
<keyword evidence="1" id="KW-0862">Zinc</keyword>
<dbReference type="EC" id="5.6.2.3" evidence="2"/>
<feature type="compositionally biased region" description="Basic and acidic residues" evidence="3">
    <location>
        <begin position="2743"/>
        <end position="2760"/>
    </location>
</feature>
<name>A0ABN9RAJ0_9DINO</name>
<accession>A0ABN9RAJ0</accession>
<feature type="region of interest" description="Disordered" evidence="3">
    <location>
        <begin position="978"/>
        <end position="1021"/>
    </location>
</feature>
<feature type="compositionally biased region" description="Low complexity" evidence="3">
    <location>
        <begin position="4674"/>
        <end position="4691"/>
    </location>
</feature>
<keyword evidence="1" id="KW-0479">Metal-binding</keyword>
<feature type="region of interest" description="Disordered" evidence="3">
    <location>
        <begin position="4501"/>
        <end position="4537"/>
    </location>
</feature>
<keyword evidence="6" id="KW-1185">Reference proteome</keyword>
<dbReference type="Gene3D" id="3.40.50.300">
    <property type="entry name" value="P-loop containing nucleotide triphosphate hydrolases"/>
    <property type="match status" value="1"/>
</dbReference>
<evidence type="ECO:0000313" key="5">
    <source>
        <dbReference type="EMBL" id="CAK0815941.1"/>
    </source>
</evidence>
<feature type="compositionally biased region" description="Low complexity" evidence="3">
    <location>
        <begin position="2292"/>
        <end position="2314"/>
    </location>
</feature>
<dbReference type="InterPro" id="IPR027417">
    <property type="entry name" value="P-loop_NTPase"/>
</dbReference>
<keyword evidence="2" id="KW-0347">Helicase</keyword>
<dbReference type="PROSITE" id="PS50157">
    <property type="entry name" value="ZINC_FINGER_C2H2_2"/>
    <property type="match status" value="1"/>
</dbReference>
<feature type="region of interest" description="Disordered" evidence="3">
    <location>
        <begin position="140"/>
        <end position="163"/>
    </location>
</feature>
<feature type="compositionally biased region" description="Basic and acidic residues" evidence="3">
    <location>
        <begin position="3577"/>
        <end position="3588"/>
    </location>
</feature>
<comment type="catalytic activity">
    <reaction evidence="2">
        <text>ATP + H2O = ADP + phosphate + H(+)</text>
        <dbReference type="Rhea" id="RHEA:13065"/>
        <dbReference type="ChEBI" id="CHEBI:15377"/>
        <dbReference type="ChEBI" id="CHEBI:15378"/>
        <dbReference type="ChEBI" id="CHEBI:30616"/>
        <dbReference type="ChEBI" id="CHEBI:43474"/>
        <dbReference type="ChEBI" id="CHEBI:456216"/>
        <dbReference type="EC" id="5.6.2.3"/>
    </reaction>
</comment>
<comment type="cofactor">
    <cofactor evidence="2">
        <name>Mg(2+)</name>
        <dbReference type="ChEBI" id="CHEBI:18420"/>
    </cofactor>
</comment>
<dbReference type="InterPro" id="IPR025476">
    <property type="entry name" value="Helitron_helicase-like"/>
</dbReference>
<keyword evidence="2" id="KW-0378">Hydrolase</keyword>
<feature type="region of interest" description="Disordered" evidence="3">
    <location>
        <begin position="2240"/>
        <end position="2325"/>
    </location>
</feature>
<organism evidence="5 6">
    <name type="scientific">Prorocentrum cordatum</name>
    <dbReference type="NCBI Taxonomy" id="2364126"/>
    <lineage>
        <taxon>Eukaryota</taxon>
        <taxon>Sar</taxon>
        <taxon>Alveolata</taxon>
        <taxon>Dinophyceae</taxon>
        <taxon>Prorocentrales</taxon>
        <taxon>Prorocentraceae</taxon>
        <taxon>Prorocentrum</taxon>
    </lineage>
</organism>
<dbReference type="Pfam" id="PF05970">
    <property type="entry name" value="PIF1"/>
    <property type="match status" value="1"/>
</dbReference>
<feature type="compositionally biased region" description="Basic and acidic residues" evidence="3">
    <location>
        <begin position="3607"/>
        <end position="3617"/>
    </location>
</feature>
<feature type="domain" description="C2H2-type" evidence="4">
    <location>
        <begin position="846"/>
        <end position="874"/>
    </location>
</feature>
<keyword evidence="2" id="KW-0547">Nucleotide-binding</keyword>
<feature type="region of interest" description="Disordered" evidence="3">
    <location>
        <begin position="367"/>
        <end position="391"/>
    </location>
</feature>
<feature type="region of interest" description="Disordered" evidence="3">
    <location>
        <begin position="2703"/>
        <end position="2760"/>
    </location>
</feature>
<feature type="compositionally biased region" description="Basic and acidic residues" evidence="3">
    <location>
        <begin position="4605"/>
        <end position="4615"/>
    </location>
</feature>
<evidence type="ECO:0000313" key="6">
    <source>
        <dbReference type="Proteomes" id="UP001189429"/>
    </source>
</evidence>
<feature type="region of interest" description="Disordered" evidence="3">
    <location>
        <begin position="4674"/>
        <end position="4693"/>
    </location>
</feature>
<gene>
    <name evidence="5" type="ORF">PCOR1329_LOCUS19059</name>
</gene>
<keyword evidence="2" id="KW-0234">DNA repair</keyword>
<proteinExistence type="inferred from homology"/>
<feature type="compositionally biased region" description="Polar residues" evidence="3">
    <location>
        <begin position="3628"/>
        <end position="3639"/>
    </location>
</feature>
<evidence type="ECO:0000256" key="1">
    <source>
        <dbReference type="PROSITE-ProRule" id="PRU00042"/>
    </source>
</evidence>
<sequence>MLARKRPAASDFAASRYAADVWGLAGGRGKRGRRKRTAAADEGPQVECRDYSKCNQRNEDACKDLLISLATDDLRGRLTRSRYDLESARRSERLRQIEAGIALDDDWLEEAASAFNVPTRKRKQMQVVEDVLEAVRQTRQRAPGTATAMDADRREATQRDIQRPKGVDALRDELLVRSSSEDLRLRVVGECLQRRGGWPAEAADLGGDAPGPFGDCTPRVSRAASPGAMLARKRSAASDFAASRYAADFWGLAGGRGKRGRTKRTAAADEGPQVECRDYFYCNQRNEDACKDLLISLATDDLRGRLTRSRYDLESARRSERLRQIQAGIALDDDWLEEAASAFNVPTRKRKQMQVVEDVLEAVRQTRQRASGTATAMDADRREATQRDIQRPQGVDALGDELLVRSSSEDLRLRVVGECLQRRGGWPAEAADLGGDAPGPSGDCTPRVSRAASPGAMLARKRPAASDFAASRYAADFWGLAGGRGKRGRTKSTAAADEGPQVECRDYFYCNQRNEDACKDLLISLATDDLRWRLTRSRYDLESARRSERLRQIEAGIALDDDWLGEAASVFNVPTRKRKQMQVVEDVLEAVRQTRQRAPGTATAMDADRREAMRRRTWSSMAALHEAKVWGMRATQRDIQRQQGVDALRDELLVRSCPEDLRLRVVGECLQRRAGWPAEAADLGGDDLWARRYLHSAMARRYASASTGEQLLPGDVARWQELLDRIPEAQRPTWQADPLRQQLQAHYEEHGHLNVRPSTRRADDPDRLLLEALKVLRRARLEDVRGERGHLLRRQLSPGDLAAWETAVPANVLWGTVRQAEAYIPGSAILGSRCEWPREPVCCQPCPCYLCGQDFATKQLLQEHWREEHVNLPEAERGLLAPRRVEEEVRKRILADEQLEGPFEVRGAEQRRALGRFAENQTQSRPGGAWAGHFESQQTAPTTCRALSGCVVCARSFWLEELFDADLFVEPVDPELAAGAGDPAADGAQGHGAEGAPADAPARQPRGHPEPPPAEDAAPPRRARFAVRPEAAAKVHALLSPLRDMELRSLARGRVCVNKIIAEPEKRGSDEPAARLETSRKVDLLRSAELPAPPAEAQRFLAESVVIALAGADVDDLSKARWANVRKGEYMGAASFLTSHSVSYNDMTCNQDRADAVMSDAGAVPEAVRSIAIPIEVSEQLKHRLEGPADACAGADEQVVRVDGEECVSEHEAEEEEGENDLNAALPDPDFPAEALPAMSFCADAATGGDLDELQAIRKVHGELEALQDSMREEASGMGYPRRRLIKQLQVSARGMLDRGLADRIHHHHKTVTALEETGQRAAAPGGAMEGYAQGTATQPLSMYSPELWSMCFPDKFPYGDGVFGLSRTAPMSFHQCTSMHLVREELVYQVTPEDLAAAAACKAWVETAADGPGATGQSRPSGGSCACQQCREACRRYVAPEQPRWGADRDLICCYYDAGRRIEQIRRARGHVHRTGFQERLEKICAASTEKLDAAVQSLGPNASLKDAMRSPAVDQDVKDALSELMVFTSEVLGSDGARAKLRHEQNGFALMFGGAGGFLTPNVADVRSPILLALHAAGGCETHAVDLLAEAPDMPSARKMLQIVAQDPVAQARFFIFSMKLFCEHVLGTGPWDFHLRHNGRCDGAAFPDGFATSCTGGAFLMLAALHGPIEEQARLSIHPHILLWFVHAQSEQWLRCVLNRETEEIRQRLRVWQEKTLAAVQSMQLDSAAVLPLLLTDDPDRAPEPRNTPFSEKLQRDCRMDGELEHDVEEPEKRRVFLATEPPFEDHHLRRHRMSLAPEARPMSEYMVPQTGAQLCRLEHYRLLRPTTGDDLETAAGRSAEAAAWAARYAEDYRQDIAVGQMHQHKDTCFKYVVEKSMRFARHCRFNFCHFVKLWLRVGDGGDSSAQQKRPKKLVTLARTGKDLVLPRGPGEPEPDMFPLDEDGAPVPLRPGRKLGPVVNADPDHGKHGLIMPIRWNPMEGSSNGVAQTALNSNVDFQSMMRTFWDGFDSGARDMLRDPPLSADEEAALEAKEDREFLANLPDSVEKLVAARKRAHMPELEDHEAEMMLRQRREARKAAQRKLGPAERFRRGIRALTVNIMKQSIQAMFYACDYSTKPNMTCAPLLVAVRDGIRRLEERLRLEEEEAAAAEETGGAGVPRPKPLRRGPALSQATAANQAIVKGNCLMVMQMLTRREVLRSHSTWQLMMKNAMWLAFESRRIRQGFDEREQLHEATVLLDAAEVDSQVTDPDDCDSEPEERDESADGDAADEASDIREAPRNHASPLGTRGESPAGPRRRPAAIAPAGSAARPAPPPASVAAELGSAASTQVAAAGGAPTDDLFAARGERGPSLAEEATDEPQQRNAGVRLKSNSYYDDYLHRGSAEFGASGRAAKTPLASMSYYDYGMWVRVVPGDPNALAPDEYAVAGHYGKHADYVQQLRAAPAAPYISGFTMPTEEKDPETNACFKQVLLRPHACPGPDSCRQVHFAQHFCCASRSREGGRARGRAPLSFLGPWRAYRAEQLVLAKRADQALQRSRQCPVLHDTTAIRYWHLPGTVRGGPVHESFLPLLCGSRHATDPGLDGTWCRRREIPTPVAGADLQRPSRGAVCWRMALPVDLAWAVLRFAGDVRGDDGRRLGVAGSEEERARLDERAALEGESIACACPGVHDDQLTPEMFFAVRHVEVAARLEYMAEARGLPKPARGPSDAVAEEELGGDRSDDDGVFGLDEALPGEDSSAEERQEVADAREDKEGMRPRWRLAEDEFDNVVHRTAAAQAAKSSRVGAHKKALMETFLQLQRRAYACVRQPCAVPERAPRLAAMTPADEQTAKKNQDAIREQRAAQDDNLEAAGADLPVAAAAFSDAPAPSRRLGPEDVPISPLQAALTLIAESGVWKSKEQYLATLFLLQPIQQLWQKALETDGLDSLSTAAGLAAASRDVQVRRVFLHGPGGSGKTYCMTEVVNKVVVRFFGHRGLKLVAAANSAARILGGKTMHAAAKLTRKQSLAASKLKPNTRAKKKLEAEWEYLVPLLADEIGLASPPLLAGLSRRATFGRKDLLRLCVARAIEEPFGQVPVQAIMGDFMQINPVCSHALLEALLARARVPGVPRKITDEDEDGWKVFRKMASDVVVFTGTHRFLDEDLPLLFEVMRTPGGARVPDDLRAKIRDRVQRGPDDPRMSMDYELEGVRGFFAFGARAAIQWEQVARLQQLHVLASARVCPGPRALLNGEDGRPDLRRHGFSAAHSGARGQLVYYFQAVDRFKHHQDRDMYLEALKFMNLSKSNGLPGMCAAYLGMRGRLAKKVMGPELVQEATGEVVGIRFHPRERFGFGENLDLDQVDYTGLGKRGVFHLEPVQDEWELPVARVQTVNHPGAPRAKQFVVKSKQKKGLQVARTQLSWAPEDQLTFQSIQGRTIRGPEGQPKGFVVDLFRPGTMQGEDRRGEYFQHVWMILGRARKLEWMLLQNFPLDESTGDLDWSILEQGPPDYLVEFLGAAATLSRRTSRRMLRAQKELGAPAWEDVPECPLDPDRQGRFLYIAEDWIRAGAACARPVASASAEAKPDAAPRRRLWGKRPREELRSKTDRPTALPDEPGGAPLRRKRSRGEGAGDEGERACAPPGAAPASSTQSTLPSAPSASAGGWHCSLLGRAIGRRRSAPAWFNNPLMGEVDPASGTQLGLTCGFFAVNHCLGHAGMPQLSAEEFRQGAGDGLYPEGDFDDGGLRQNLAERGCHFDLLQGADHQDAILAVGDSDSCLAVFNGNHALGVILHQPCPRHWIALVRPPEAVRDGDAAWLCDSLHSAVFALEASEVQDLLGHVGSAQMGAADRAGSELDRMREISDWPAPGYTARLKCVFFEAKQVQHFAKGVGRFLDHTGAPIWFELTGQSTQDVLMKARLYLPGKAGTFSNVTVKSSSYYSGGRVINLNPKSNVRCVALAGADASQLPSGPVAPRGGLRDVGMCNDGDRVDVVGRVVEQRAVASIKKVEVWLKDEESGKSILVELWGDTFYDMVKEAHGLGDVEEEADPVVLQVENARVVRKESGQVHLTAEFFKDSQNACAWAHLQPRHQKAEELRALSATVGERMSAVWAPSGAVVRMQSPKQGLYKTCLRTLKTCSLSWTESADAASPPNAVMEASTQSPVSGGRPLPAEVQVEVHGAWLTGVSNPDPVYTKCKHCRTKINPEGNCKHFMKHRPEPDTNKSALSSVTLGDFTGGMDDILADENSLVALAGVANLDELQQLIEQRTVAGMCFQVRCDVVLGANREKVVRLSQAKQSRSDDARAECNFAILKVTPALMVPWGAPRRPALKQVLSLVADHGAGAVLPVSNLATDLTDTLSTAKCKQTGCVAECVMVLARARGEPTRADLGDMEEITHEEVVSTVADGADDPAPFRLEMLVPKSRAGASLMDEEDVDYLVVGRPQGSNLAWTLVAENIFSCKDMPDVRSTFKEELQGCRELLVSKKTSLAGKRSAKELITETPTKVRCVQVVCLWPRRAEAAEREKSPRTRAAEQLRTGRSSPRASTPCRPGPPGLVGGGRILRRLKELDGANKRLLLGGIEDAGALHDLIAQWQDCPPRASRGWARTGRPRRAPQASGSAASKPARQCDEKRRAASESRPCQRPALDSALRLRPSPARSLRRDASAQARQRRRGAAGRGFPVGGLPSEHAQVVAADASAAPAPQATPEPGAAVRQAPLAAPVAPRDAAVQEVCSVAPDGAAGHDEEVALRRIAALVRELREELRAAGLSREDCRRAGILLEDLPQLAGPREPAAAACASGAGAASDPDRQALRLISVVGHNPLPDAGNAEASRAQRDCACSSLAWLGLRASPQTSARAFDREGCGCSVM</sequence>
<feature type="compositionally biased region" description="Low complexity" evidence="3">
    <location>
        <begin position="4627"/>
        <end position="4637"/>
    </location>
</feature>
<dbReference type="PROSITE" id="PS00028">
    <property type="entry name" value="ZINC_FINGER_C2H2_1"/>
    <property type="match status" value="1"/>
</dbReference>
<feature type="compositionally biased region" description="Basic and acidic residues" evidence="3">
    <location>
        <begin position="378"/>
        <end position="390"/>
    </location>
</feature>
<feature type="compositionally biased region" description="Acidic residues" evidence="3">
    <location>
        <begin position="2714"/>
        <end position="2728"/>
    </location>
</feature>
<feature type="region of interest" description="Disordered" evidence="3">
    <location>
        <begin position="4579"/>
        <end position="4665"/>
    </location>
</feature>
<feature type="compositionally biased region" description="Acidic residues" evidence="3">
    <location>
        <begin position="2252"/>
        <end position="2275"/>
    </location>
</feature>
<feature type="compositionally biased region" description="Basic and acidic residues" evidence="3">
    <location>
        <begin position="150"/>
        <end position="163"/>
    </location>
</feature>
<feature type="region of interest" description="Disordered" evidence="3">
    <location>
        <begin position="3557"/>
        <end position="3642"/>
    </location>
</feature>
<dbReference type="EMBL" id="CAUYUJ010006047">
    <property type="protein sequence ID" value="CAK0815941.1"/>
    <property type="molecule type" value="Genomic_DNA"/>
</dbReference>
<evidence type="ECO:0000256" key="3">
    <source>
        <dbReference type="SAM" id="MobiDB-lite"/>
    </source>
</evidence>
<comment type="similarity">
    <text evidence="2">Belongs to the helicase family.</text>
</comment>
<dbReference type="Pfam" id="PF14214">
    <property type="entry name" value="Helitron_like_N"/>
    <property type="match status" value="1"/>
</dbReference>
<comment type="caution">
    <text evidence="5">The sequence shown here is derived from an EMBL/GenBank/DDBJ whole genome shotgun (WGS) entry which is preliminary data.</text>
</comment>
<dbReference type="InterPro" id="IPR010285">
    <property type="entry name" value="DNA_helicase_pif1-like_DEAD"/>
</dbReference>
<keyword evidence="2" id="KW-0227">DNA damage</keyword>
<protein>
    <recommendedName>
        <fullName evidence="2">ATP-dependent DNA helicase</fullName>
        <ecNumber evidence="2">5.6.2.3</ecNumber>
    </recommendedName>
</protein>
<feature type="compositionally biased region" description="Low complexity" evidence="3">
    <location>
        <begin position="978"/>
        <end position="988"/>
    </location>
</feature>
<keyword evidence="1" id="KW-0863">Zinc-finger</keyword>
<dbReference type="Proteomes" id="UP001189429">
    <property type="component" value="Unassembled WGS sequence"/>
</dbReference>
<evidence type="ECO:0000259" key="4">
    <source>
        <dbReference type="PROSITE" id="PS50157"/>
    </source>
</evidence>
<dbReference type="InterPro" id="IPR013087">
    <property type="entry name" value="Znf_C2H2_type"/>
</dbReference>
<feature type="region of interest" description="Disordered" evidence="3">
    <location>
        <begin position="2148"/>
        <end position="2170"/>
    </location>
</feature>
<feature type="compositionally biased region" description="Low complexity" evidence="3">
    <location>
        <begin position="3618"/>
        <end position="3627"/>
    </location>
</feature>
<keyword evidence="2" id="KW-0233">DNA recombination</keyword>
<reference evidence="5" key="1">
    <citation type="submission" date="2023-10" db="EMBL/GenBank/DDBJ databases">
        <authorList>
            <person name="Chen Y."/>
            <person name="Shah S."/>
            <person name="Dougan E. K."/>
            <person name="Thang M."/>
            <person name="Chan C."/>
        </authorList>
    </citation>
    <scope>NUCLEOTIDE SEQUENCE [LARGE SCALE GENOMIC DNA]</scope>
</reference>
<keyword evidence="2" id="KW-0067">ATP-binding</keyword>
<feature type="compositionally biased region" description="Basic and acidic residues" evidence="3">
    <location>
        <begin position="4501"/>
        <end position="4512"/>
    </location>
</feature>